<name>A0A6A3HZB7_9STRA</name>
<dbReference type="Pfam" id="PF03732">
    <property type="entry name" value="Retrotrans_gag"/>
    <property type="match status" value="1"/>
</dbReference>
<feature type="region of interest" description="Disordered" evidence="1">
    <location>
        <begin position="281"/>
        <end position="307"/>
    </location>
</feature>
<evidence type="ECO:0000256" key="1">
    <source>
        <dbReference type="SAM" id="MobiDB-lite"/>
    </source>
</evidence>
<organism evidence="3 4">
    <name type="scientific">Phytophthora rubi</name>
    <dbReference type="NCBI Taxonomy" id="129364"/>
    <lineage>
        <taxon>Eukaryota</taxon>
        <taxon>Sar</taxon>
        <taxon>Stramenopiles</taxon>
        <taxon>Oomycota</taxon>
        <taxon>Peronosporomycetes</taxon>
        <taxon>Peronosporales</taxon>
        <taxon>Peronosporaceae</taxon>
        <taxon>Phytophthora</taxon>
    </lineage>
</organism>
<feature type="region of interest" description="Disordered" evidence="1">
    <location>
        <begin position="200"/>
        <end position="240"/>
    </location>
</feature>
<evidence type="ECO:0000313" key="3">
    <source>
        <dbReference type="EMBL" id="KAE8974817.1"/>
    </source>
</evidence>
<reference evidence="3 4" key="1">
    <citation type="submission" date="2018-09" db="EMBL/GenBank/DDBJ databases">
        <title>Genomic investigation of the strawberry pathogen Phytophthora fragariae indicates pathogenicity is determined by transcriptional variation in three key races.</title>
        <authorList>
            <person name="Adams T.M."/>
            <person name="Armitage A.D."/>
            <person name="Sobczyk M.K."/>
            <person name="Bates H.J."/>
            <person name="Dunwell J.M."/>
            <person name="Nellist C.F."/>
            <person name="Harrison R.J."/>
        </authorList>
    </citation>
    <scope>NUCLEOTIDE SEQUENCE [LARGE SCALE GENOMIC DNA]</scope>
    <source>
        <strain evidence="3 4">SCRP249</strain>
    </source>
</reference>
<sequence length="307" mass="34528">MTNNEPDPEPTPKKFSTKQVDIEKFSGEVKDGYLDAGAGDWLKRLSIQIRLGEMVDGRTWPDPIKTMVVAAHLQGAASTWFMRRFDSLQRMTFDELCTALRYNFRCPLDRLEISAALGSTTKKATESYADFSHRLSTIAATMNDGEESIATAEDALATFVKNAWPQHRASLFSCVKMQSAHPWREMEEAIKYLTKVAGHDGRRRFSSTHPTPSRDRPVPTKRSEPSAPTTSNRRAKTPRRDFSNAVCDTCHRRGHTTGYHDQWVARQGQAVHARLALAATSILDDEEEKPLPTTSTDTPSRDSERDE</sequence>
<feature type="domain" description="Retrotransposon gag" evidence="2">
    <location>
        <begin position="69"/>
        <end position="146"/>
    </location>
</feature>
<dbReference type="AlphaFoldDB" id="A0A6A3HZB7"/>
<proteinExistence type="predicted"/>
<evidence type="ECO:0000259" key="2">
    <source>
        <dbReference type="Pfam" id="PF03732"/>
    </source>
</evidence>
<dbReference type="EMBL" id="QXFV01003668">
    <property type="protein sequence ID" value="KAE8974817.1"/>
    <property type="molecule type" value="Genomic_DNA"/>
</dbReference>
<accession>A0A6A3HZB7</accession>
<dbReference type="Proteomes" id="UP000429607">
    <property type="component" value="Unassembled WGS sequence"/>
</dbReference>
<protein>
    <recommendedName>
        <fullName evidence="2">Retrotransposon gag domain-containing protein</fullName>
    </recommendedName>
</protein>
<evidence type="ECO:0000313" key="4">
    <source>
        <dbReference type="Proteomes" id="UP000429607"/>
    </source>
</evidence>
<gene>
    <name evidence="3" type="ORF">PR001_g25881</name>
</gene>
<feature type="compositionally biased region" description="Basic and acidic residues" evidence="1">
    <location>
        <begin position="212"/>
        <end position="224"/>
    </location>
</feature>
<comment type="caution">
    <text evidence="3">The sequence shown here is derived from an EMBL/GenBank/DDBJ whole genome shotgun (WGS) entry which is preliminary data.</text>
</comment>
<dbReference type="InterPro" id="IPR005162">
    <property type="entry name" value="Retrotrans_gag_dom"/>
</dbReference>